<organism evidence="2 3">
    <name type="scientific">Limulus polyphemus</name>
    <name type="common">Atlantic horseshoe crab</name>
    <dbReference type="NCBI Taxonomy" id="6850"/>
    <lineage>
        <taxon>Eukaryota</taxon>
        <taxon>Metazoa</taxon>
        <taxon>Ecdysozoa</taxon>
        <taxon>Arthropoda</taxon>
        <taxon>Chelicerata</taxon>
        <taxon>Merostomata</taxon>
        <taxon>Xiphosura</taxon>
        <taxon>Limulidae</taxon>
        <taxon>Limulus</taxon>
    </lineage>
</organism>
<protein>
    <submittedName>
        <fullName evidence="3">Uncharacterized protein LOC106468062</fullName>
    </submittedName>
</protein>
<dbReference type="RefSeq" id="XP_013783915.1">
    <property type="nucleotide sequence ID" value="XM_013928461.2"/>
</dbReference>
<evidence type="ECO:0000313" key="3">
    <source>
        <dbReference type="RefSeq" id="XP_013783915.1"/>
    </source>
</evidence>
<dbReference type="Proteomes" id="UP000694941">
    <property type="component" value="Unplaced"/>
</dbReference>
<sequence>MKVIAITVLLSVLVGVFGHDDEKIFELLCKANSNAANAMRGCIALEPQEYQEMFSECRTKNNAVTEQALCAKWDEVYECAHENYDHTISEYAEVEKCIDDAYDDWKNGSL</sequence>
<proteinExistence type="predicted"/>
<feature type="chain" id="PRO_5046490338" evidence="1">
    <location>
        <begin position="19"/>
        <end position="110"/>
    </location>
</feature>
<feature type="signal peptide" evidence="1">
    <location>
        <begin position="1"/>
        <end position="18"/>
    </location>
</feature>
<gene>
    <name evidence="3" type="primary">LOC106468062</name>
</gene>
<evidence type="ECO:0000313" key="2">
    <source>
        <dbReference type="Proteomes" id="UP000694941"/>
    </source>
</evidence>
<accession>A0ABM1BKP4</accession>
<dbReference type="GeneID" id="106468062"/>
<keyword evidence="1" id="KW-0732">Signal</keyword>
<keyword evidence="2" id="KW-1185">Reference proteome</keyword>
<name>A0ABM1BKP4_LIMPO</name>
<evidence type="ECO:0000256" key="1">
    <source>
        <dbReference type="SAM" id="SignalP"/>
    </source>
</evidence>
<reference evidence="3" key="1">
    <citation type="submission" date="2025-08" db="UniProtKB">
        <authorList>
            <consortium name="RefSeq"/>
        </authorList>
    </citation>
    <scope>IDENTIFICATION</scope>
    <source>
        <tissue evidence="3">Muscle</tissue>
    </source>
</reference>